<dbReference type="PANTHER" id="PTHR10272">
    <property type="entry name" value="PLATELET-ACTIVATING FACTOR ACETYLHYDROLASE"/>
    <property type="match status" value="1"/>
</dbReference>
<dbReference type="AlphaFoldDB" id="A0A1H9S8E4"/>
<organism evidence="7 8">
    <name type="scientific">Lentzea albida</name>
    <dbReference type="NCBI Taxonomy" id="65499"/>
    <lineage>
        <taxon>Bacteria</taxon>
        <taxon>Bacillati</taxon>
        <taxon>Actinomycetota</taxon>
        <taxon>Actinomycetes</taxon>
        <taxon>Pseudonocardiales</taxon>
        <taxon>Pseudonocardiaceae</taxon>
        <taxon>Lentzea</taxon>
    </lineage>
</organism>
<sequence>MKIRYRARVAAVCVGMLGVGVAPASAEIGATGSLAASADTAGGSPTRFTDRSPAASAATAPDTTAPTATGSPTTSIELTLPRPSGPFPVGTTELHLVDPTRADPWAPNRSRELMISLWYPALPSHRPPARHLSPGIAAFYDQTSAASVGLAPGVADFAGTATHAKVSPPLPGRRPVVLYSPGRGQSRSFGTTLVEDLASRGYLVVTIDHTFAGPVEFPDRVELPVRGADTALMMRERVRDTSFVLDRLAATGLDVSEVGMAGHSMGGFTAAEAMLSDRRIAAGANLDGGLDPRSGQASARGADRPFLLMGGGTSGADDLPHDHVHAPDWASFWANSTGWKRDVHLREAEHASFTDAQVLLPQINRKHPLPADRLAAAIGTIDAGRSLAAQREYVAAFFDLHLRGRSTTLFDGDSPAHPDARLVP</sequence>
<dbReference type="Pfam" id="PF12146">
    <property type="entry name" value="Hydrolase_4"/>
    <property type="match status" value="1"/>
</dbReference>
<evidence type="ECO:0000256" key="4">
    <source>
        <dbReference type="SAM" id="MobiDB-lite"/>
    </source>
</evidence>
<dbReference type="EMBL" id="FOFV01000012">
    <property type="protein sequence ID" value="SER81267.1"/>
    <property type="molecule type" value="Genomic_DNA"/>
</dbReference>
<protein>
    <submittedName>
        <fullName evidence="7">Alpha/beta hydrolase family protein</fullName>
    </submittedName>
</protein>
<evidence type="ECO:0000313" key="7">
    <source>
        <dbReference type="EMBL" id="SER81267.1"/>
    </source>
</evidence>
<feature type="region of interest" description="Disordered" evidence="4">
    <location>
        <begin position="36"/>
        <end position="87"/>
    </location>
</feature>
<keyword evidence="5" id="KW-0732">Signal</keyword>
<dbReference type="OrthoDB" id="569821at2"/>
<dbReference type="Gene3D" id="3.40.50.1820">
    <property type="entry name" value="alpha/beta hydrolase"/>
    <property type="match status" value="1"/>
</dbReference>
<keyword evidence="2" id="KW-0442">Lipid degradation</keyword>
<keyword evidence="3" id="KW-0443">Lipid metabolism</keyword>
<dbReference type="STRING" id="65499.SAMN04488000_11239"/>
<evidence type="ECO:0000313" key="8">
    <source>
        <dbReference type="Proteomes" id="UP000199503"/>
    </source>
</evidence>
<keyword evidence="1 7" id="KW-0378">Hydrolase</keyword>
<evidence type="ECO:0000256" key="1">
    <source>
        <dbReference type="ARBA" id="ARBA00022801"/>
    </source>
</evidence>
<dbReference type="SUPFAM" id="SSF53474">
    <property type="entry name" value="alpha/beta-Hydrolases"/>
    <property type="match status" value="1"/>
</dbReference>
<dbReference type="InterPro" id="IPR022742">
    <property type="entry name" value="Hydrolase_4"/>
</dbReference>
<dbReference type="InterPro" id="IPR029058">
    <property type="entry name" value="AB_hydrolase_fold"/>
</dbReference>
<feature type="domain" description="Serine aminopeptidase S33" evidence="6">
    <location>
        <begin position="174"/>
        <end position="279"/>
    </location>
</feature>
<dbReference type="GO" id="GO:0016042">
    <property type="term" value="P:lipid catabolic process"/>
    <property type="evidence" value="ECO:0007669"/>
    <property type="project" value="UniProtKB-KW"/>
</dbReference>
<feature type="compositionally biased region" description="Low complexity" evidence="4">
    <location>
        <begin position="52"/>
        <end position="75"/>
    </location>
</feature>
<evidence type="ECO:0000256" key="5">
    <source>
        <dbReference type="SAM" id="SignalP"/>
    </source>
</evidence>
<dbReference type="Proteomes" id="UP000199503">
    <property type="component" value="Unassembled WGS sequence"/>
</dbReference>
<feature type="chain" id="PRO_5011520281" evidence="5">
    <location>
        <begin position="27"/>
        <end position="424"/>
    </location>
</feature>
<reference evidence="8" key="1">
    <citation type="submission" date="2016-10" db="EMBL/GenBank/DDBJ databases">
        <authorList>
            <person name="Varghese N."/>
            <person name="Submissions S."/>
        </authorList>
    </citation>
    <scope>NUCLEOTIDE SEQUENCE [LARGE SCALE GENOMIC DNA]</scope>
    <source>
        <strain evidence="8">DSM 44437</strain>
    </source>
</reference>
<proteinExistence type="predicted"/>
<dbReference type="RefSeq" id="WP_143091723.1">
    <property type="nucleotide sequence ID" value="NZ_FOFV01000012.1"/>
</dbReference>
<name>A0A1H9S8E4_9PSEU</name>
<dbReference type="PANTHER" id="PTHR10272:SF0">
    <property type="entry name" value="PLATELET-ACTIVATING FACTOR ACETYLHYDROLASE"/>
    <property type="match status" value="1"/>
</dbReference>
<evidence type="ECO:0000256" key="2">
    <source>
        <dbReference type="ARBA" id="ARBA00022963"/>
    </source>
</evidence>
<feature type="signal peptide" evidence="5">
    <location>
        <begin position="1"/>
        <end position="26"/>
    </location>
</feature>
<accession>A0A1H9S8E4</accession>
<gene>
    <name evidence="7" type="ORF">SAMN04488000_11239</name>
</gene>
<keyword evidence="8" id="KW-1185">Reference proteome</keyword>
<evidence type="ECO:0000256" key="3">
    <source>
        <dbReference type="ARBA" id="ARBA00023098"/>
    </source>
</evidence>
<dbReference type="GO" id="GO:0003847">
    <property type="term" value="F:1-alkyl-2-acetylglycerophosphocholine esterase activity"/>
    <property type="evidence" value="ECO:0007669"/>
    <property type="project" value="TreeGrafter"/>
</dbReference>
<evidence type="ECO:0000259" key="6">
    <source>
        <dbReference type="Pfam" id="PF12146"/>
    </source>
</evidence>